<feature type="signal peptide" evidence="1">
    <location>
        <begin position="1"/>
        <end position="15"/>
    </location>
</feature>
<dbReference type="EMBL" id="CM026433">
    <property type="protein sequence ID" value="KAG0554723.1"/>
    <property type="molecule type" value="Genomic_DNA"/>
</dbReference>
<comment type="caution">
    <text evidence="2">The sequence shown here is derived from an EMBL/GenBank/DDBJ whole genome shotgun (WGS) entry which is preliminary data.</text>
</comment>
<evidence type="ECO:0000313" key="2">
    <source>
        <dbReference type="EMBL" id="KAG0554723.1"/>
    </source>
</evidence>
<reference evidence="2" key="1">
    <citation type="submission" date="2020-06" db="EMBL/GenBank/DDBJ databases">
        <title>WGS assembly of Ceratodon purpureus strain R40.</title>
        <authorList>
            <person name="Carey S.B."/>
            <person name="Jenkins J."/>
            <person name="Shu S."/>
            <person name="Lovell J.T."/>
            <person name="Sreedasyam A."/>
            <person name="Maumus F."/>
            <person name="Tiley G.P."/>
            <person name="Fernandez-Pozo N."/>
            <person name="Barry K."/>
            <person name="Chen C."/>
            <person name="Wang M."/>
            <person name="Lipzen A."/>
            <person name="Daum C."/>
            <person name="Saski C.A."/>
            <person name="Payton A.C."/>
            <person name="Mcbreen J.C."/>
            <person name="Conrad R.E."/>
            <person name="Kollar L.M."/>
            <person name="Olsson S."/>
            <person name="Huttunen S."/>
            <person name="Landis J.B."/>
            <person name="Wickett N.J."/>
            <person name="Johnson M.G."/>
            <person name="Rensing S.A."/>
            <person name="Grimwood J."/>
            <person name="Schmutz J."/>
            <person name="Mcdaniel S.F."/>
        </authorList>
    </citation>
    <scope>NUCLEOTIDE SEQUENCE</scope>
    <source>
        <strain evidence="2">R40</strain>
    </source>
</reference>
<accession>A0A8T0G618</accession>
<dbReference type="Proteomes" id="UP000822688">
    <property type="component" value="Chromosome 12"/>
</dbReference>
<evidence type="ECO:0000313" key="3">
    <source>
        <dbReference type="Proteomes" id="UP000822688"/>
    </source>
</evidence>
<feature type="chain" id="PRO_5035920223" evidence="1">
    <location>
        <begin position="16"/>
        <end position="74"/>
    </location>
</feature>
<proteinExistence type="predicted"/>
<keyword evidence="3" id="KW-1185">Reference proteome</keyword>
<organism evidence="2 3">
    <name type="scientific">Ceratodon purpureus</name>
    <name type="common">Fire moss</name>
    <name type="synonym">Dicranum purpureum</name>
    <dbReference type="NCBI Taxonomy" id="3225"/>
    <lineage>
        <taxon>Eukaryota</taxon>
        <taxon>Viridiplantae</taxon>
        <taxon>Streptophyta</taxon>
        <taxon>Embryophyta</taxon>
        <taxon>Bryophyta</taxon>
        <taxon>Bryophytina</taxon>
        <taxon>Bryopsida</taxon>
        <taxon>Dicranidae</taxon>
        <taxon>Pseudoditrichales</taxon>
        <taxon>Ditrichaceae</taxon>
        <taxon>Ceratodon</taxon>
    </lineage>
</organism>
<gene>
    <name evidence="2" type="ORF">KC19_12G113900</name>
</gene>
<keyword evidence="1" id="KW-0732">Signal</keyword>
<name>A0A8T0G618_CERPU</name>
<protein>
    <submittedName>
        <fullName evidence="2">Uncharacterized protein</fullName>
    </submittedName>
</protein>
<sequence length="74" mass="9028">MMLLLLTLYYSFCVAFRTIKREEMFFCRRSTIDCWYRMDLIQVIVLGFPCLNWECIHMIGRLCGLVLRWYSLTM</sequence>
<dbReference type="AlphaFoldDB" id="A0A8T0G618"/>
<evidence type="ECO:0000256" key="1">
    <source>
        <dbReference type="SAM" id="SignalP"/>
    </source>
</evidence>